<keyword evidence="12" id="KW-1185">Reference proteome</keyword>
<evidence type="ECO:0000259" key="10">
    <source>
        <dbReference type="PROSITE" id="PS50929"/>
    </source>
</evidence>
<evidence type="ECO:0000256" key="3">
    <source>
        <dbReference type="ARBA" id="ARBA00022692"/>
    </source>
</evidence>
<keyword evidence="3 8" id="KW-0812">Transmembrane</keyword>
<evidence type="ECO:0000256" key="6">
    <source>
        <dbReference type="ARBA" id="ARBA00022989"/>
    </source>
</evidence>
<proteinExistence type="predicted"/>
<feature type="transmembrane region" description="Helical" evidence="8">
    <location>
        <begin position="1016"/>
        <end position="1036"/>
    </location>
</feature>
<evidence type="ECO:0000256" key="1">
    <source>
        <dbReference type="ARBA" id="ARBA00004141"/>
    </source>
</evidence>
<feature type="domain" description="ABC transporter" evidence="9">
    <location>
        <begin position="463"/>
        <end position="697"/>
    </location>
</feature>
<feature type="transmembrane region" description="Helical" evidence="8">
    <location>
        <begin position="104"/>
        <end position="124"/>
    </location>
</feature>
<accession>A0A2N1JH93</accession>
<evidence type="ECO:0000256" key="7">
    <source>
        <dbReference type="ARBA" id="ARBA00023136"/>
    </source>
</evidence>
<keyword evidence="7 8" id="KW-0472">Membrane</keyword>
<evidence type="ECO:0008006" key="13">
    <source>
        <dbReference type="Google" id="ProtNLM"/>
    </source>
</evidence>
<dbReference type="GO" id="GO:0090374">
    <property type="term" value="P:oligopeptide export from mitochondrion"/>
    <property type="evidence" value="ECO:0007669"/>
    <property type="project" value="TreeGrafter"/>
</dbReference>
<keyword evidence="5" id="KW-0067">ATP-binding</keyword>
<dbReference type="PANTHER" id="PTHR43394:SF15">
    <property type="entry name" value="ALPHA-FACTOR-TRANSPORTING ATPASE"/>
    <property type="match status" value="1"/>
</dbReference>
<dbReference type="PROSITE" id="PS50929">
    <property type="entry name" value="ABC_TM1F"/>
    <property type="match status" value="2"/>
</dbReference>
<dbReference type="PROSITE" id="PS00211">
    <property type="entry name" value="ABC_TRANSPORTER_1"/>
    <property type="match status" value="1"/>
</dbReference>
<name>A0A2N1JH93_9BASI</name>
<reference evidence="11 12" key="1">
    <citation type="submission" date="2017-10" db="EMBL/GenBank/DDBJ databases">
        <title>A novel species of cold-tolerant Malassezia isolated from bats.</title>
        <authorList>
            <person name="Lorch J.M."/>
            <person name="Palmer J.M."/>
            <person name="Vanderwolf K.J."/>
            <person name="Schmidt K.Z."/>
            <person name="Verant M.L."/>
            <person name="Weller T.J."/>
            <person name="Blehert D.S."/>
        </authorList>
    </citation>
    <scope>NUCLEOTIDE SEQUENCE [LARGE SCALE GENOMIC DNA]</scope>
    <source>
        <strain evidence="11 12">NWHC:44797-103</strain>
    </source>
</reference>
<comment type="subcellular location">
    <subcellularLocation>
        <location evidence="1">Membrane</location>
        <topology evidence="1">Multi-pass membrane protein</topology>
    </subcellularLocation>
</comment>
<evidence type="ECO:0000256" key="8">
    <source>
        <dbReference type="SAM" id="Phobius"/>
    </source>
</evidence>
<organism evidence="11 12">
    <name type="scientific">Malassezia vespertilionis</name>
    <dbReference type="NCBI Taxonomy" id="2020962"/>
    <lineage>
        <taxon>Eukaryota</taxon>
        <taxon>Fungi</taxon>
        <taxon>Dikarya</taxon>
        <taxon>Basidiomycota</taxon>
        <taxon>Ustilaginomycotina</taxon>
        <taxon>Malasseziomycetes</taxon>
        <taxon>Malasseziales</taxon>
        <taxon>Malasseziaceae</taxon>
        <taxon>Malassezia</taxon>
    </lineage>
</organism>
<dbReference type="GO" id="GO:0016887">
    <property type="term" value="F:ATP hydrolysis activity"/>
    <property type="evidence" value="ECO:0007669"/>
    <property type="project" value="InterPro"/>
</dbReference>
<evidence type="ECO:0000313" key="12">
    <source>
        <dbReference type="Proteomes" id="UP000232875"/>
    </source>
</evidence>
<dbReference type="SUPFAM" id="SSF52540">
    <property type="entry name" value="P-loop containing nucleoside triphosphate hydrolases"/>
    <property type="match status" value="2"/>
</dbReference>
<dbReference type="InterPro" id="IPR027417">
    <property type="entry name" value="P-loop_NTPase"/>
</dbReference>
<dbReference type="SUPFAM" id="SSF90123">
    <property type="entry name" value="ABC transporter transmembrane region"/>
    <property type="match status" value="2"/>
</dbReference>
<dbReference type="Gene3D" id="1.20.1560.10">
    <property type="entry name" value="ABC transporter type 1, transmembrane domain"/>
    <property type="match status" value="2"/>
</dbReference>
<dbReference type="STRING" id="2020962.A0A2N1JH93"/>
<dbReference type="FunFam" id="3.40.50.300:FF:000604">
    <property type="entry name" value="ABC transporter B family member 28"/>
    <property type="match status" value="2"/>
</dbReference>
<keyword evidence="4" id="KW-0547">Nucleotide-binding</keyword>
<dbReference type="Pfam" id="PF00664">
    <property type="entry name" value="ABC_membrane"/>
    <property type="match status" value="2"/>
</dbReference>
<dbReference type="InterPro" id="IPR039421">
    <property type="entry name" value="Type_1_exporter"/>
</dbReference>
<dbReference type="InterPro" id="IPR036640">
    <property type="entry name" value="ABC1_TM_sf"/>
</dbReference>
<dbReference type="SMART" id="SM00382">
    <property type="entry name" value="AAA"/>
    <property type="match status" value="2"/>
</dbReference>
<gene>
    <name evidence="11" type="ORF">MVES_000169</name>
</gene>
<sequence>MSSIESDDKSAKPWHLSLDAVHTDEFIAQLRAQQESLDCGALSAFETVTPLSSPRTPCFDLTYTHAATDPPPQLAQHVPTKIVKPVVRRSLCGMYRWLPWQDKLMLLLPALLISVATGGLPVGMTHVIGRAFGAFTAYDKSQPGANEVLRSSVLTDIYVLLGLAGGTLVLRASSTALWLVVGEHGARGWRTYVSRQLFLKEADWYDLGMGLQSADTGKDAGAAGIMALFLRDTDEVRMAMGSQMGYLLLHAASMLASAVYALTRSWKLALVIFAALPLVAIATVVGEMLGAPMLAAERIESVQLAALVEKTTSAIKTLKAFHAENMQRAALDACIERCRALYKRVCVVWGVRFGIVSTLALMTFVQGFGYGSHLVRTHKTGPDVVLSTFLASLMAMGQLQGILQRLHFLETGKHSAANLDAVARSQPVAPAADNDEHGTQEKSHDIEMAPRLCITPDSCRGEMSLDRVWYAYPTRPSVPVLCGISMHFSPGELTFVVGRSGSGKSTVVELLLKLRAPQLGSVALDGQALATLDTAWFRAQVRGLVQDPLILEKSMYDNIAMGCTSSISVREAAWAARLDDVLQLLPEGFATVLGQRGTTLSRGQKQRVALARAFLQHPPVLILDEATSALDTESAAAVMETLRIWRHGQTTIIITHHIAHIRPADFCYILEQGQILEQGAAGDLAHPWFAEAKSARLLTSPLEKEPVSGSIWSMASEKTHISVSPMHTLTDTAPEPAKLGDRAPILAALGILARTVPQKSWLLLLLCCCILSGLTTPVFAFCLTQVMMGIANPNAQSVGMWIGATAGLAVADGVLKGVRLIGMEAIGARWIAALRREAVRQLLVQDCAWYDAPQNTPSALTTQVVRDAEDARVCLGNLVGQAVTLCAMILGTLIWSFVLGWQLTLCMLALLPIVVGLYGTQGYFASSTERKSKAMRENMATLLYDRVRSIQAERAMETAMHAETLAAAIDAAAKAGRRAAYVVALGAGLAEAITYAAEAFLYGIGAVLLMNGTYDLHRFMLVLNPLIFAVGFAAQLGTSFTATSKAVLGLCATDRLLRLSQHGSDRHGEATPSVRGEIAFTDVGFQYGRHGPAPLRNVSFTVHAGEHVALVGKSGAGKSTLGALLLRLYEPDQGTICLSGHAIRSMDPVWLRAQIASVGQDVCLFPATAQENIALGRHATLRAVEAAATRAGAHAFLSALPEKYATMLGNATTRLSGGEAQRLGIARALLRTEAHILLLDEFTAALDHATRAQVADVVLGQRDKTILLVSHDEALIRRCDRVVVLEQGAIVEQGAPRELLGKADSRLRTLLMVGAA</sequence>
<dbReference type="InterPro" id="IPR003439">
    <property type="entry name" value="ABC_transporter-like_ATP-bd"/>
</dbReference>
<dbReference type="InterPro" id="IPR011527">
    <property type="entry name" value="ABC1_TM_dom"/>
</dbReference>
<feature type="transmembrane region" description="Helical" evidence="8">
    <location>
        <begin position="244"/>
        <end position="262"/>
    </location>
</feature>
<feature type="domain" description="ABC transmembrane type-1" evidence="10">
    <location>
        <begin position="763"/>
        <end position="1045"/>
    </location>
</feature>
<dbReference type="Pfam" id="PF00005">
    <property type="entry name" value="ABC_tran"/>
    <property type="match status" value="2"/>
</dbReference>
<feature type="transmembrane region" description="Helical" evidence="8">
    <location>
        <begin position="979"/>
        <end position="1004"/>
    </location>
</feature>
<dbReference type="InterPro" id="IPR003593">
    <property type="entry name" value="AAA+_ATPase"/>
</dbReference>
<dbReference type="EMBL" id="KZ454987">
    <property type="protein sequence ID" value="PKI85930.1"/>
    <property type="molecule type" value="Genomic_DNA"/>
</dbReference>
<dbReference type="GO" id="GO:0005524">
    <property type="term" value="F:ATP binding"/>
    <property type="evidence" value="ECO:0007669"/>
    <property type="project" value="UniProtKB-KW"/>
</dbReference>
<feature type="transmembrane region" description="Helical" evidence="8">
    <location>
        <begin position="798"/>
        <end position="815"/>
    </location>
</feature>
<feature type="transmembrane region" description="Helical" evidence="8">
    <location>
        <begin position="901"/>
        <end position="926"/>
    </location>
</feature>
<dbReference type="OrthoDB" id="6500128at2759"/>
<evidence type="ECO:0000259" key="9">
    <source>
        <dbReference type="PROSITE" id="PS50893"/>
    </source>
</evidence>
<feature type="transmembrane region" description="Helical" evidence="8">
    <location>
        <begin position="268"/>
        <end position="289"/>
    </location>
</feature>
<feature type="transmembrane region" description="Helical" evidence="8">
    <location>
        <begin position="384"/>
        <end position="403"/>
    </location>
</feature>
<dbReference type="Gene3D" id="3.40.50.300">
    <property type="entry name" value="P-loop containing nucleotide triphosphate hydrolases"/>
    <property type="match status" value="2"/>
</dbReference>
<dbReference type="PANTHER" id="PTHR43394">
    <property type="entry name" value="ATP-DEPENDENT PERMEASE MDL1, MITOCHONDRIAL"/>
    <property type="match status" value="1"/>
</dbReference>
<dbReference type="PROSITE" id="PS50893">
    <property type="entry name" value="ABC_TRANSPORTER_2"/>
    <property type="match status" value="2"/>
</dbReference>
<dbReference type="InterPro" id="IPR017871">
    <property type="entry name" value="ABC_transporter-like_CS"/>
</dbReference>
<dbReference type="Proteomes" id="UP000232875">
    <property type="component" value="Unassembled WGS sequence"/>
</dbReference>
<evidence type="ECO:0000256" key="5">
    <source>
        <dbReference type="ARBA" id="ARBA00022840"/>
    </source>
</evidence>
<protein>
    <recommendedName>
        <fullName evidence="13">Ste6p</fullName>
    </recommendedName>
</protein>
<feature type="domain" description="ABC transporter" evidence="9">
    <location>
        <begin position="1078"/>
        <end position="1312"/>
    </location>
</feature>
<keyword evidence="6 8" id="KW-1133">Transmembrane helix</keyword>
<feature type="transmembrane region" description="Helical" evidence="8">
    <location>
        <begin position="345"/>
        <end position="364"/>
    </location>
</feature>
<feature type="transmembrane region" description="Helical" evidence="8">
    <location>
        <begin position="157"/>
        <end position="181"/>
    </location>
</feature>
<evidence type="ECO:0000256" key="2">
    <source>
        <dbReference type="ARBA" id="ARBA00022448"/>
    </source>
</evidence>
<dbReference type="CDD" id="cd18577">
    <property type="entry name" value="ABC_6TM_Pgp_ABCB1_D1_like"/>
    <property type="match status" value="1"/>
</dbReference>
<feature type="transmembrane region" description="Helical" evidence="8">
    <location>
        <begin position="761"/>
        <end position="786"/>
    </location>
</feature>
<evidence type="ECO:0000256" key="4">
    <source>
        <dbReference type="ARBA" id="ARBA00022741"/>
    </source>
</evidence>
<keyword evidence="2" id="KW-0813">Transport</keyword>
<feature type="domain" description="ABC transmembrane type-1" evidence="10">
    <location>
        <begin position="110"/>
        <end position="411"/>
    </location>
</feature>
<feature type="transmembrane region" description="Helical" evidence="8">
    <location>
        <begin position="873"/>
        <end position="895"/>
    </location>
</feature>
<dbReference type="GO" id="GO:0015421">
    <property type="term" value="F:ABC-type oligopeptide transporter activity"/>
    <property type="evidence" value="ECO:0007669"/>
    <property type="project" value="TreeGrafter"/>
</dbReference>
<dbReference type="GO" id="GO:0005743">
    <property type="term" value="C:mitochondrial inner membrane"/>
    <property type="evidence" value="ECO:0007669"/>
    <property type="project" value="TreeGrafter"/>
</dbReference>
<evidence type="ECO:0000313" key="11">
    <source>
        <dbReference type="EMBL" id="PKI85930.1"/>
    </source>
</evidence>